<name>A0ABZ3IEW8_9FIRM</name>
<dbReference type="InterPro" id="IPR023878">
    <property type="entry name" value="Pyrrolysyl-tRNA_ligase_N"/>
</dbReference>
<reference evidence="1" key="1">
    <citation type="submission" date="2024-05" db="EMBL/GenBank/DDBJ databases">
        <title>Isolation and characterization of Sporomusa carbonis sp. nov., a carboxydotrophic hydrogenogen in the genus of Sporomusa isolated from a charcoal burning pile.</title>
        <authorList>
            <person name="Boeer T."/>
            <person name="Rosenbaum F."/>
            <person name="Eysell L."/>
            <person name="Mueller V."/>
            <person name="Daniel R."/>
            <person name="Poehlein A."/>
        </authorList>
    </citation>
    <scope>NUCLEOTIDE SEQUENCE [LARGE SCALE GENOMIC DNA]</scope>
    <source>
        <strain evidence="1">DSM 10669</strain>
    </source>
</reference>
<dbReference type="EMBL" id="CP155573">
    <property type="protein sequence ID" value="XFO64062.1"/>
    <property type="molecule type" value="Genomic_DNA"/>
</dbReference>
<accession>A0ABZ3IEW8</accession>
<organism evidence="1 2">
    <name type="scientific">Sporomusa silvacetica DSM 10669</name>
    <dbReference type="NCBI Taxonomy" id="1123289"/>
    <lineage>
        <taxon>Bacteria</taxon>
        <taxon>Bacillati</taxon>
        <taxon>Bacillota</taxon>
        <taxon>Negativicutes</taxon>
        <taxon>Selenomonadales</taxon>
        <taxon>Sporomusaceae</taxon>
        <taxon>Sporomusa</taxon>
    </lineage>
</organism>
<dbReference type="Proteomes" id="UP000216752">
    <property type="component" value="Chromosome"/>
</dbReference>
<gene>
    <name evidence="1" type="ORF">SPSIL_001520</name>
</gene>
<dbReference type="RefSeq" id="WP_094605425.1">
    <property type="nucleotide sequence ID" value="NZ_CP155573.1"/>
</dbReference>
<dbReference type="NCBIfam" id="TIGR03912">
    <property type="entry name" value="PylS_Nterm"/>
    <property type="match status" value="1"/>
</dbReference>
<evidence type="ECO:0000313" key="2">
    <source>
        <dbReference type="Proteomes" id="UP000216752"/>
    </source>
</evidence>
<proteinExistence type="predicted"/>
<sequence length="120" mass="13930">MAVNKGFTLPAESPLNETNKKKKYYRKNVDFFKLVEKLKLWPSRSGTLHGIKTIKITGNIAEITTHCDETFVVWNSRTSRAARWLRNKWCVCACKTCKIPAWKIEKYTSTMMTQKWGANL</sequence>
<keyword evidence="2" id="KW-1185">Reference proteome</keyword>
<evidence type="ECO:0000313" key="1">
    <source>
        <dbReference type="EMBL" id="XFO64062.1"/>
    </source>
</evidence>
<protein>
    <recommendedName>
        <fullName evidence="3">Pyrrolysine--tRNA ligase</fullName>
    </recommendedName>
</protein>
<evidence type="ECO:0008006" key="3">
    <source>
        <dbReference type="Google" id="ProtNLM"/>
    </source>
</evidence>